<keyword evidence="3" id="KW-0804">Transcription</keyword>
<sequence length="222" mass="24843">MENRTETLKDRILTRRLKLDLSQQQLADKAGVSQVTIQHLESGRNRTSKKLVEIARALGVSAEWLMSGVSNSKASNDRFESNVTLAPQPHRSFEYPEISWVQAGAAKESVQELNLADCEKHASEAWAGENGFWLRVVGPSMTPVFQEGMVILVAPDIEPENGQYVVARMIDTDEATFKQFIRDSGRYYLKPLNPSFPTTPMDDTWEVVGTVVDGKLAKSVFR</sequence>
<dbReference type="CDD" id="cd06529">
    <property type="entry name" value="S24_LexA-like"/>
    <property type="match status" value="1"/>
</dbReference>
<dbReference type="InterPro" id="IPR036286">
    <property type="entry name" value="LexA/Signal_pep-like_sf"/>
</dbReference>
<evidence type="ECO:0000259" key="4">
    <source>
        <dbReference type="PROSITE" id="PS50943"/>
    </source>
</evidence>
<organism evidence="5 6">
    <name type="scientific">Pseudomonas kitaguniensis</name>
    <dbReference type="NCBI Taxonomy" id="2607908"/>
    <lineage>
        <taxon>Bacteria</taxon>
        <taxon>Pseudomonadati</taxon>
        <taxon>Pseudomonadota</taxon>
        <taxon>Gammaproteobacteria</taxon>
        <taxon>Pseudomonadales</taxon>
        <taxon>Pseudomonadaceae</taxon>
        <taxon>Pseudomonas</taxon>
    </lineage>
</organism>
<proteinExistence type="predicted"/>
<protein>
    <submittedName>
        <fullName evidence="5">Helix-turn-helix domain-containing protein</fullName>
    </submittedName>
</protein>
<dbReference type="InterPro" id="IPR010982">
    <property type="entry name" value="Lambda_DNA-bd_dom_sf"/>
</dbReference>
<keyword evidence="1" id="KW-0805">Transcription regulation</keyword>
<dbReference type="PANTHER" id="PTHR40661:SF3">
    <property type="entry name" value="FELS-1 PROPHAGE TRANSCRIPTIONAL REGULATOR"/>
    <property type="match status" value="1"/>
</dbReference>
<dbReference type="PROSITE" id="PS50943">
    <property type="entry name" value="HTH_CROC1"/>
    <property type="match status" value="1"/>
</dbReference>
<comment type="caution">
    <text evidence="5">The sequence shown here is derived from an EMBL/GenBank/DDBJ whole genome shotgun (WGS) entry which is preliminary data.</text>
</comment>
<evidence type="ECO:0000313" key="6">
    <source>
        <dbReference type="Proteomes" id="UP000325438"/>
    </source>
</evidence>
<feature type="domain" description="HTH cro/C1-type" evidence="4">
    <location>
        <begin position="12"/>
        <end position="65"/>
    </location>
</feature>
<gene>
    <name evidence="5" type="ORF">F0170_07180</name>
</gene>
<accession>A0A5N7JQV5</accession>
<dbReference type="InterPro" id="IPR001387">
    <property type="entry name" value="Cro/C1-type_HTH"/>
</dbReference>
<dbReference type="InterPro" id="IPR039418">
    <property type="entry name" value="LexA-like"/>
</dbReference>
<dbReference type="Pfam" id="PF01381">
    <property type="entry name" value="HTH_3"/>
    <property type="match status" value="1"/>
</dbReference>
<dbReference type="GO" id="GO:0003677">
    <property type="term" value="F:DNA binding"/>
    <property type="evidence" value="ECO:0007669"/>
    <property type="project" value="UniProtKB-KW"/>
</dbReference>
<dbReference type="Gene3D" id="2.10.109.10">
    <property type="entry name" value="Umud Fragment, subunit A"/>
    <property type="match status" value="1"/>
</dbReference>
<dbReference type="InterPro" id="IPR015927">
    <property type="entry name" value="Peptidase_S24_S26A/B/C"/>
</dbReference>
<dbReference type="SUPFAM" id="SSF51306">
    <property type="entry name" value="LexA/Signal peptidase"/>
    <property type="match status" value="1"/>
</dbReference>
<keyword evidence="2" id="KW-0238">DNA-binding</keyword>
<evidence type="ECO:0000256" key="1">
    <source>
        <dbReference type="ARBA" id="ARBA00023015"/>
    </source>
</evidence>
<dbReference type="Gene3D" id="1.10.260.40">
    <property type="entry name" value="lambda repressor-like DNA-binding domains"/>
    <property type="match status" value="1"/>
</dbReference>
<reference evidence="5 6" key="1">
    <citation type="submission" date="2019-09" db="EMBL/GenBank/DDBJ databases">
        <title>The draft genomes of Allium pathogen Pseudomonas sp.</title>
        <authorList>
            <person name="Fujikawa T."/>
            <person name="Sawada H."/>
        </authorList>
    </citation>
    <scope>NUCLEOTIDE SEQUENCE [LARGE SCALE GENOMIC DNA]</scope>
    <source>
        <strain evidence="5 6">MAFF 730085</strain>
    </source>
</reference>
<dbReference type="SMART" id="SM00530">
    <property type="entry name" value="HTH_XRE"/>
    <property type="match status" value="1"/>
</dbReference>
<dbReference type="PANTHER" id="PTHR40661">
    <property type="match status" value="1"/>
</dbReference>
<dbReference type="Pfam" id="PF00717">
    <property type="entry name" value="Peptidase_S24"/>
    <property type="match status" value="1"/>
</dbReference>
<evidence type="ECO:0000256" key="3">
    <source>
        <dbReference type="ARBA" id="ARBA00023163"/>
    </source>
</evidence>
<dbReference type="EMBL" id="VUBA01000042">
    <property type="protein sequence ID" value="MPQ83782.1"/>
    <property type="molecule type" value="Genomic_DNA"/>
</dbReference>
<dbReference type="Proteomes" id="UP000325438">
    <property type="component" value="Unassembled WGS sequence"/>
</dbReference>
<dbReference type="CDD" id="cd00093">
    <property type="entry name" value="HTH_XRE"/>
    <property type="match status" value="1"/>
</dbReference>
<dbReference type="SUPFAM" id="SSF47413">
    <property type="entry name" value="lambda repressor-like DNA-binding domains"/>
    <property type="match status" value="1"/>
</dbReference>
<evidence type="ECO:0000313" key="5">
    <source>
        <dbReference type="EMBL" id="MPQ83782.1"/>
    </source>
</evidence>
<name>A0A5N7JQV5_9PSED</name>
<evidence type="ECO:0000256" key="2">
    <source>
        <dbReference type="ARBA" id="ARBA00023125"/>
    </source>
</evidence>
<dbReference type="AlphaFoldDB" id="A0A5N7JQV5"/>